<dbReference type="HAMAP" id="MF_00758">
    <property type="entry name" value="UPF0301"/>
    <property type="match status" value="1"/>
</dbReference>
<dbReference type="EMBL" id="VTOW01000001">
    <property type="protein sequence ID" value="NKE69150.1"/>
    <property type="molecule type" value="Genomic_DNA"/>
</dbReference>
<evidence type="ECO:0000313" key="4">
    <source>
        <dbReference type="Proteomes" id="UP000534783"/>
    </source>
</evidence>
<evidence type="ECO:0000256" key="1">
    <source>
        <dbReference type="ARBA" id="ARBA00009600"/>
    </source>
</evidence>
<dbReference type="GO" id="GO:0005829">
    <property type="term" value="C:cytosol"/>
    <property type="evidence" value="ECO:0007669"/>
    <property type="project" value="TreeGrafter"/>
</dbReference>
<reference evidence="3 4" key="1">
    <citation type="journal article" date="2020" name="Nature">
        <title>Bacterial chemolithoautotrophy via manganese oxidation.</title>
        <authorList>
            <person name="Yu H."/>
            <person name="Leadbetter J.R."/>
        </authorList>
    </citation>
    <scope>NUCLEOTIDE SEQUENCE [LARGE SCALE GENOMIC DNA]</scope>
    <source>
        <strain evidence="3 4">Mn-1</strain>
    </source>
</reference>
<protein>
    <recommendedName>
        <fullName evidence="2">UPF0301 protein MNODULE_00075</fullName>
    </recommendedName>
</protein>
<dbReference type="RefSeq" id="WP_168057454.1">
    <property type="nucleotide sequence ID" value="NZ_VTOW01000001.1"/>
</dbReference>
<dbReference type="AlphaFoldDB" id="A0A7X6DL34"/>
<organism evidence="3 4">
    <name type="scientific">Candidatus Manganitrophus noduliformans</name>
    <dbReference type="NCBI Taxonomy" id="2606439"/>
    <lineage>
        <taxon>Bacteria</taxon>
        <taxon>Pseudomonadati</taxon>
        <taxon>Nitrospirota</taxon>
        <taxon>Nitrospiria</taxon>
        <taxon>Candidatus Troglogloeales</taxon>
        <taxon>Candidatus Manganitrophaceae</taxon>
        <taxon>Candidatus Manganitrophus</taxon>
    </lineage>
</organism>
<dbReference type="Pfam" id="PF02622">
    <property type="entry name" value="DUF179"/>
    <property type="match status" value="1"/>
</dbReference>
<dbReference type="InterPro" id="IPR003774">
    <property type="entry name" value="AlgH-like"/>
</dbReference>
<gene>
    <name evidence="3" type="ORF">MNODULE_00075</name>
</gene>
<comment type="similarity">
    <text evidence="1 2">Belongs to the UPF0301 (AlgH) family.</text>
</comment>
<dbReference type="PANTHER" id="PTHR30327">
    <property type="entry name" value="UNCHARACTERIZED PROTEIN YQGE"/>
    <property type="match status" value="1"/>
</dbReference>
<dbReference type="PANTHER" id="PTHR30327:SF1">
    <property type="entry name" value="UPF0301 PROTEIN YQGE"/>
    <property type="match status" value="1"/>
</dbReference>
<evidence type="ECO:0000313" key="3">
    <source>
        <dbReference type="EMBL" id="NKE69150.1"/>
    </source>
</evidence>
<evidence type="ECO:0000256" key="2">
    <source>
        <dbReference type="HAMAP-Rule" id="MF_00758"/>
    </source>
</evidence>
<accession>A0A7X6DL34</accession>
<keyword evidence="4" id="KW-1185">Reference proteome</keyword>
<comment type="caution">
    <text evidence="3">The sequence shown here is derived from an EMBL/GenBank/DDBJ whole genome shotgun (WGS) entry which is preliminary data.</text>
</comment>
<dbReference type="Proteomes" id="UP000534783">
    <property type="component" value="Unassembled WGS sequence"/>
</dbReference>
<name>A0A7X6DL34_9BACT</name>
<dbReference type="SUPFAM" id="SSF143456">
    <property type="entry name" value="VC0467-like"/>
    <property type="match status" value="1"/>
</dbReference>
<sequence>MEQAIETLKGKLLIAMPMLNDPNFRQSVILMCEHGPEGALGLIINRPTEVAVSTLIEDFPKLAGGEWVYAGGPVAKNGMLILCRGDATLENHSVLEDVYLAKDLDELKTPGALGPDGEIRCCLGYAGWAPGQLEGEMSSGAWRTLPADAALIFDADPTLIWPQMMRRFGPEWAFYATMPFDPNLN</sequence>
<dbReference type="Gene3D" id="3.40.1740.10">
    <property type="entry name" value="VC0467-like"/>
    <property type="match status" value="1"/>
</dbReference>
<proteinExistence type="inferred from homology"/>